<sequence>MSQQNTKTPAMVLQEFTVKHGYSPPEYVLVMSKTGTHENEFHYKVNVANVCAMGFGRSKQVAKHNAASKALEQLANKGLYDPNSNPAQEFNAQSHRNESDSPLKPPVNFIGTLKDLCGEYKLPYPVFNEISDVGPPHCREFTYECKVSSITTQATANTKKQAKQLAARDMLDRIRDTCPELAEQCAADSNALTEKDHEAISKYNELASTLDVMPNRAVTVDDFSNTLKKIMVEKNVSFENFKEQFEKRNREGLNYIFDILEVKYKIDMFQESPPIACALFGLDTPFTVMALGSTKENAEVNLISEIYVMLDVYMNMTELDDQDS</sequence>
<feature type="domain" description="DRBM" evidence="4">
    <location>
        <begin position="8"/>
        <end position="76"/>
    </location>
</feature>
<proteinExistence type="predicted"/>
<feature type="compositionally biased region" description="Polar residues" evidence="3">
    <location>
        <begin position="82"/>
        <end position="94"/>
    </location>
</feature>
<reference evidence="5" key="1">
    <citation type="journal article" date="2023" name="G3 (Bethesda)">
        <title>Whole genome assemblies of Zophobas morio and Tenebrio molitor.</title>
        <authorList>
            <person name="Kaur S."/>
            <person name="Stinson S.A."/>
            <person name="diCenzo G.C."/>
        </authorList>
    </citation>
    <scope>NUCLEOTIDE SEQUENCE</scope>
    <source>
        <strain evidence="5">QUZm001</strain>
    </source>
</reference>
<evidence type="ECO:0000256" key="3">
    <source>
        <dbReference type="SAM" id="MobiDB-lite"/>
    </source>
</evidence>
<dbReference type="Gene3D" id="3.30.160.20">
    <property type="match status" value="2"/>
</dbReference>
<dbReference type="PROSITE" id="PS50137">
    <property type="entry name" value="DS_RBD"/>
    <property type="match status" value="2"/>
</dbReference>
<evidence type="ECO:0000259" key="4">
    <source>
        <dbReference type="PROSITE" id="PS50137"/>
    </source>
</evidence>
<dbReference type="GO" id="GO:0035197">
    <property type="term" value="F:siRNA binding"/>
    <property type="evidence" value="ECO:0007669"/>
    <property type="project" value="TreeGrafter"/>
</dbReference>
<feature type="region of interest" description="Disordered" evidence="3">
    <location>
        <begin position="77"/>
        <end position="103"/>
    </location>
</feature>
<dbReference type="GO" id="GO:0030422">
    <property type="term" value="P:siRNA processing"/>
    <property type="evidence" value="ECO:0007669"/>
    <property type="project" value="TreeGrafter"/>
</dbReference>
<name>A0AA38M9G6_9CUCU</name>
<feature type="domain" description="DRBM" evidence="4">
    <location>
        <begin position="108"/>
        <end position="176"/>
    </location>
</feature>
<accession>A0AA38M9G6</accession>
<organism evidence="5 6">
    <name type="scientific">Zophobas morio</name>
    <dbReference type="NCBI Taxonomy" id="2755281"/>
    <lineage>
        <taxon>Eukaryota</taxon>
        <taxon>Metazoa</taxon>
        <taxon>Ecdysozoa</taxon>
        <taxon>Arthropoda</taxon>
        <taxon>Hexapoda</taxon>
        <taxon>Insecta</taxon>
        <taxon>Pterygota</taxon>
        <taxon>Neoptera</taxon>
        <taxon>Endopterygota</taxon>
        <taxon>Coleoptera</taxon>
        <taxon>Polyphaga</taxon>
        <taxon>Cucujiformia</taxon>
        <taxon>Tenebrionidae</taxon>
        <taxon>Zophobas</taxon>
    </lineage>
</organism>
<dbReference type="InterPro" id="IPR051247">
    <property type="entry name" value="RLC_Component"/>
</dbReference>
<evidence type="ECO:0000256" key="2">
    <source>
        <dbReference type="PROSITE-ProRule" id="PRU00266"/>
    </source>
</evidence>
<protein>
    <recommendedName>
        <fullName evidence="4">DRBM domain-containing protein</fullName>
    </recommendedName>
</protein>
<dbReference type="PANTHER" id="PTHR46205">
    <property type="entry name" value="LOQUACIOUS, ISOFORM B"/>
    <property type="match status" value="1"/>
</dbReference>
<dbReference type="Proteomes" id="UP001168821">
    <property type="component" value="Unassembled WGS sequence"/>
</dbReference>
<comment type="caution">
    <text evidence="5">The sequence shown here is derived from an EMBL/GenBank/DDBJ whole genome shotgun (WGS) entry which is preliminary data.</text>
</comment>
<evidence type="ECO:0000313" key="5">
    <source>
        <dbReference type="EMBL" id="KAJ3648323.1"/>
    </source>
</evidence>
<dbReference type="SMART" id="SM00358">
    <property type="entry name" value="DSRM"/>
    <property type="match status" value="2"/>
</dbReference>
<dbReference type="PANTHER" id="PTHR46205:SF3">
    <property type="entry name" value="LOQUACIOUS, ISOFORM B"/>
    <property type="match status" value="1"/>
</dbReference>
<evidence type="ECO:0000256" key="1">
    <source>
        <dbReference type="ARBA" id="ARBA00022884"/>
    </source>
</evidence>
<dbReference type="GO" id="GO:0070578">
    <property type="term" value="C:RISC-loading complex"/>
    <property type="evidence" value="ECO:0007669"/>
    <property type="project" value="TreeGrafter"/>
</dbReference>
<dbReference type="GO" id="GO:0070920">
    <property type="term" value="P:regulation of regulatory ncRNA processing"/>
    <property type="evidence" value="ECO:0007669"/>
    <property type="project" value="TreeGrafter"/>
</dbReference>
<dbReference type="InterPro" id="IPR014720">
    <property type="entry name" value="dsRBD_dom"/>
</dbReference>
<dbReference type="SUPFAM" id="SSF54768">
    <property type="entry name" value="dsRNA-binding domain-like"/>
    <property type="match status" value="2"/>
</dbReference>
<dbReference type="CDD" id="cd00048">
    <property type="entry name" value="DSRM_SF"/>
    <property type="match status" value="1"/>
</dbReference>
<evidence type="ECO:0000313" key="6">
    <source>
        <dbReference type="Proteomes" id="UP001168821"/>
    </source>
</evidence>
<dbReference type="AlphaFoldDB" id="A0AA38M9G6"/>
<dbReference type="EMBL" id="JALNTZ010000006">
    <property type="protein sequence ID" value="KAJ3648323.1"/>
    <property type="molecule type" value="Genomic_DNA"/>
</dbReference>
<dbReference type="GO" id="GO:0003725">
    <property type="term" value="F:double-stranded RNA binding"/>
    <property type="evidence" value="ECO:0007669"/>
    <property type="project" value="TreeGrafter"/>
</dbReference>
<dbReference type="Pfam" id="PF00035">
    <property type="entry name" value="dsrm"/>
    <property type="match status" value="2"/>
</dbReference>
<keyword evidence="6" id="KW-1185">Reference proteome</keyword>
<dbReference type="GO" id="GO:0016442">
    <property type="term" value="C:RISC complex"/>
    <property type="evidence" value="ECO:0007669"/>
    <property type="project" value="TreeGrafter"/>
</dbReference>
<gene>
    <name evidence="5" type="ORF">Zmor_020134</name>
</gene>
<keyword evidence="1 2" id="KW-0694">RNA-binding</keyword>
<dbReference type="GO" id="GO:0005737">
    <property type="term" value="C:cytoplasm"/>
    <property type="evidence" value="ECO:0007669"/>
    <property type="project" value="TreeGrafter"/>
</dbReference>
<dbReference type="GO" id="GO:0005634">
    <property type="term" value="C:nucleus"/>
    <property type="evidence" value="ECO:0007669"/>
    <property type="project" value="TreeGrafter"/>
</dbReference>